<gene>
    <name evidence="1" type="ORF">H4S07_006044</name>
</gene>
<comment type="caution">
    <text evidence="1">The sequence shown here is derived from an EMBL/GenBank/DDBJ whole genome shotgun (WGS) entry which is preliminary data.</text>
</comment>
<evidence type="ECO:0000313" key="2">
    <source>
        <dbReference type="Proteomes" id="UP001140096"/>
    </source>
</evidence>
<organism evidence="1 2">
    <name type="scientific">Coemansia furcata</name>
    <dbReference type="NCBI Taxonomy" id="417177"/>
    <lineage>
        <taxon>Eukaryota</taxon>
        <taxon>Fungi</taxon>
        <taxon>Fungi incertae sedis</taxon>
        <taxon>Zoopagomycota</taxon>
        <taxon>Kickxellomycotina</taxon>
        <taxon>Kickxellomycetes</taxon>
        <taxon>Kickxellales</taxon>
        <taxon>Kickxellaceae</taxon>
        <taxon>Coemansia</taxon>
    </lineage>
</organism>
<keyword evidence="2" id="KW-1185">Reference proteome</keyword>
<dbReference type="Proteomes" id="UP001140096">
    <property type="component" value="Unassembled WGS sequence"/>
</dbReference>
<evidence type="ECO:0000313" key="1">
    <source>
        <dbReference type="EMBL" id="KAJ2797042.1"/>
    </source>
</evidence>
<sequence>RIHHFMNHHVFDVGSDEYAAEGIGHILNTVVHQDNTGCLDLFMKSGTGLLFIMDKFTKASKKDKGRNSKSGREGDAKLVELFNEVHQEAAGKGKSSAEAWYLSSKRQGEFGVRHFARTVSYSIEDFADSNTDYLGVDFYTLFRGVSSGDAPATVNPFVARLFSDQVIVVEGHPRLESAIIGAQQTVMPMRAPFTSRPAPPKKRKIVCIVSQYQRALTQLISSLDETLPWFIHCINPNDHQEARVWDKDHVQRQLSAHGIVQVAHGKNVEFTASLLHNDLATRYNVAIKKYVRTKEKTSVVERCEALRRAMGWGDGDMAIGKKKAFLSFAAWRQLEDPLRERERLLVCGIKEENAGTVVAEDLQSVYEDDDAALFPDDAAEDDADIASLLDYSAALQEHQTNMHLAVADMQSNSDAMGSGNEEKTIDDAQSVGHTSGKAGGEMKGVPEDNQFVEEADEPNKLTRSRRYWLLLVWVLTWWVPSPCLSWCGRLKRQDQRIAW</sequence>
<proteinExistence type="predicted"/>
<name>A0ACC1KXY9_9FUNG</name>
<feature type="non-terminal residue" evidence="1">
    <location>
        <position position="1"/>
    </location>
</feature>
<protein>
    <submittedName>
        <fullName evidence="1">Uncharacterized protein</fullName>
    </submittedName>
</protein>
<reference evidence="1" key="1">
    <citation type="submission" date="2022-07" db="EMBL/GenBank/DDBJ databases">
        <title>Phylogenomic reconstructions and comparative analyses of Kickxellomycotina fungi.</title>
        <authorList>
            <person name="Reynolds N.K."/>
            <person name="Stajich J.E."/>
            <person name="Barry K."/>
            <person name="Grigoriev I.V."/>
            <person name="Crous P."/>
            <person name="Smith M.E."/>
        </authorList>
    </citation>
    <scope>NUCLEOTIDE SEQUENCE</scope>
    <source>
        <strain evidence="1">CBS 102833</strain>
    </source>
</reference>
<feature type="non-terminal residue" evidence="1">
    <location>
        <position position="499"/>
    </location>
</feature>
<dbReference type="EMBL" id="JANBUP010003346">
    <property type="protein sequence ID" value="KAJ2797042.1"/>
    <property type="molecule type" value="Genomic_DNA"/>
</dbReference>
<accession>A0ACC1KXY9</accession>